<protein>
    <submittedName>
        <fullName evidence="10">RNAbinding protein 15like</fullName>
    </submittedName>
</protein>
<dbReference type="OrthoDB" id="10050565at2759"/>
<dbReference type="CDD" id="cd21544">
    <property type="entry name" value="SPOC_RBM15-like"/>
    <property type="match status" value="1"/>
</dbReference>
<dbReference type="InterPro" id="IPR012677">
    <property type="entry name" value="Nucleotide-bd_a/b_plait_sf"/>
</dbReference>
<evidence type="ECO:0000256" key="6">
    <source>
        <dbReference type="PROSITE-ProRule" id="PRU00176"/>
    </source>
</evidence>
<evidence type="ECO:0000256" key="3">
    <source>
        <dbReference type="ARBA" id="ARBA00022553"/>
    </source>
</evidence>
<feature type="region of interest" description="Disordered" evidence="7">
    <location>
        <begin position="89"/>
        <end position="146"/>
    </location>
</feature>
<dbReference type="SMART" id="SM00360">
    <property type="entry name" value="RRM"/>
    <property type="match status" value="2"/>
</dbReference>
<dbReference type="GO" id="GO:0005634">
    <property type="term" value="C:nucleus"/>
    <property type="evidence" value="ECO:0007669"/>
    <property type="project" value="UniProtKB-SubCell"/>
</dbReference>
<dbReference type="GO" id="GO:0003723">
    <property type="term" value="F:RNA binding"/>
    <property type="evidence" value="ECO:0007669"/>
    <property type="project" value="UniProtKB-UniRule"/>
</dbReference>
<dbReference type="Proteomes" id="UP000595437">
    <property type="component" value="Chromosome 11"/>
</dbReference>
<keyword evidence="5" id="KW-0539">Nucleus</keyword>
<comment type="subcellular location">
    <subcellularLocation>
        <location evidence="1">Nucleus</location>
    </subcellularLocation>
</comment>
<feature type="domain" description="RRM" evidence="8">
    <location>
        <begin position="348"/>
        <end position="422"/>
    </location>
</feature>
<feature type="compositionally biased region" description="Pro residues" evidence="7">
    <location>
        <begin position="96"/>
        <end position="107"/>
    </location>
</feature>
<dbReference type="InterPro" id="IPR010912">
    <property type="entry name" value="SPOC_met"/>
</dbReference>
<dbReference type="CDD" id="cd12310">
    <property type="entry name" value="RRM3_Spen"/>
    <property type="match status" value="1"/>
</dbReference>
<dbReference type="AlphaFoldDB" id="A0A7T8H201"/>
<evidence type="ECO:0000256" key="2">
    <source>
        <dbReference type="ARBA" id="ARBA00005387"/>
    </source>
</evidence>
<feature type="non-terminal residue" evidence="10">
    <location>
        <position position="694"/>
    </location>
</feature>
<feature type="region of interest" description="Disordered" evidence="7">
    <location>
        <begin position="426"/>
        <end position="532"/>
    </location>
</feature>
<dbReference type="CDD" id="cd12308">
    <property type="entry name" value="RRM1_Spen"/>
    <property type="match status" value="1"/>
</dbReference>
<keyword evidence="3" id="KW-0597">Phosphoprotein</keyword>
<dbReference type="SUPFAM" id="SSF54928">
    <property type="entry name" value="RNA-binding domain, RBD"/>
    <property type="match status" value="2"/>
</dbReference>
<evidence type="ECO:0000259" key="9">
    <source>
        <dbReference type="PROSITE" id="PS50917"/>
    </source>
</evidence>
<feature type="compositionally biased region" description="Basic and acidic residues" evidence="7">
    <location>
        <begin position="475"/>
        <end position="484"/>
    </location>
</feature>
<evidence type="ECO:0000313" key="10">
    <source>
        <dbReference type="EMBL" id="QQP42035.1"/>
    </source>
</evidence>
<organism evidence="10 11">
    <name type="scientific">Caligus rogercresseyi</name>
    <name type="common">Sea louse</name>
    <dbReference type="NCBI Taxonomy" id="217165"/>
    <lineage>
        <taxon>Eukaryota</taxon>
        <taxon>Metazoa</taxon>
        <taxon>Ecdysozoa</taxon>
        <taxon>Arthropoda</taxon>
        <taxon>Crustacea</taxon>
        <taxon>Multicrustacea</taxon>
        <taxon>Hexanauplia</taxon>
        <taxon>Copepoda</taxon>
        <taxon>Siphonostomatoida</taxon>
        <taxon>Caligidae</taxon>
        <taxon>Caligus</taxon>
    </lineage>
</organism>
<dbReference type="PROSITE" id="PS50102">
    <property type="entry name" value="RRM"/>
    <property type="match status" value="1"/>
</dbReference>
<gene>
    <name evidence="10" type="ORF">FKW44_016575</name>
</gene>
<dbReference type="SUPFAM" id="SSF100939">
    <property type="entry name" value="SPOC domain-like"/>
    <property type="match status" value="1"/>
</dbReference>
<dbReference type="EMBL" id="CP045900">
    <property type="protein sequence ID" value="QQP42035.1"/>
    <property type="molecule type" value="Genomic_DNA"/>
</dbReference>
<dbReference type="InterPro" id="IPR016194">
    <property type="entry name" value="SPOC-like_C_dom_sf"/>
</dbReference>
<keyword evidence="11" id="KW-1185">Reference proteome</keyword>
<evidence type="ECO:0000256" key="5">
    <source>
        <dbReference type="ARBA" id="ARBA00023242"/>
    </source>
</evidence>
<feature type="compositionally biased region" description="Acidic residues" evidence="7">
    <location>
        <begin position="503"/>
        <end position="519"/>
    </location>
</feature>
<dbReference type="Gene3D" id="3.30.70.330">
    <property type="match status" value="2"/>
</dbReference>
<accession>A0A7T8H201</accession>
<dbReference type="Gene3D" id="2.40.290.10">
    <property type="match status" value="1"/>
</dbReference>
<evidence type="ECO:0000256" key="4">
    <source>
        <dbReference type="ARBA" id="ARBA00022884"/>
    </source>
</evidence>
<sequence>MSSGRGSRGGYKVLCVSCLHPKASDDVIRESLYREYNKKYGDVSVRVMHEPDERVAYVYFRNFDDARDAKHAKSRIILFDKAAVVEPVYENRRRSPSPPPPPPPPLSHPAAASSSSSSNFYHHNHHAPRYSRSRSPSDTLTTLPLEEVEEETTIIIIEMETPMHPTIAPHITTTTNSSNNMSHGDIPTLKHIIDATPRTIEPLVLLLLTTTIIIPTTPHIITEEEEAEDPITTTHSNRATITTIITTIFHPAIPSIQQKGQIPQLPQPHPTRGRPPGHTDALHGKPGAQHHGGRNAKDLWALWEARNAYAFIRYENLDQAHRAKLELSGQYIGKFQCKIGYGKVNPTPKVWVGGLGSWASGGLLESEFDRFGAIQKVDYRKGDPHAYIYFESIEAAQAAVQEMRGYPLGGQERRLRMDFADMEDSAAPPAVAGGDRYRGESSSSSSYHANYAAGSNNSGARGGGAGGGNSYPPRRPYDIEEPGRASRVRRRSEEDLRRRYEGPEEEDEGEDDEEPEEGGLEPSGGGTSGIRSLSEITKKTPNVWDGGLILKNSLFPTKLHLIEGSEEVVDSLKDETDKPHLKITQRLRLDQGKLDDVSKRMKTSGAHAIFLGVSDSNELTHENPDIQSRPLRNLVTYLKQKEAAGVISLNHGGGSSAGNNSSSSGSGNKEENGAGGGVLYCFPPVPSPWIYYET</sequence>
<feature type="compositionally biased region" description="Gly residues" evidence="7">
    <location>
        <begin position="460"/>
        <end position="469"/>
    </location>
</feature>
<evidence type="ECO:0000256" key="1">
    <source>
        <dbReference type="ARBA" id="ARBA00004123"/>
    </source>
</evidence>
<dbReference type="PANTHER" id="PTHR23189">
    <property type="entry name" value="RNA RECOGNITION MOTIF-CONTAINING"/>
    <property type="match status" value="1"/>
</dbReference>
<evidence type="ECO:0000259" key="8">
    <source>
        <dbReference type="PROSITE" id="PS50102"/>
    </source>
</evidence>
<feature type="domain" description="SPOC" evidence="9">
    <location>
        <begin position="533"/>
        <end position="694"/>
    </location>
</feature>
<dbReference type="InterPro" id="IPR000504">
    <property type="entry name" value="RRM_dom"/>
</dbReference>
<feature type="compositionally biased region" description="Basic and acidic residues" evidence="7">
    <location>
        <begin position="491"/>
        <end position="502"/>
    </location>
</feature>
<feature type="compositionally biased region" description="Basic residues" evidence="7">
    <location>
        <begin position="122"/>
        <end position="132"/>
    </location>
</feature>
<evidence type="ECO:0000313" key="11">
    <source>
        <dbReference type="Proteomes" id="UP000595437"/>
    </source>
</evidence>
<dbReference type="FunFam" id="3.30.70.330:FF:000454">
    <property type="entry name" value="RNA-binding protein 15B"/>
    <property type="match status" value="1"/>
</dbReference>
<keyword evidence="4 6" id="KW-0694">RNA-binding</keyword>
<feature type="region of interest" description="Disordered" evidence="7">
    <location>
        <begin position="649"/>
        <end position="673"/>
    </location>
</feature>
<dbReference type="InterPro" id="IPR012921">
    <property type="entry name" value="SPOC_C"/>
</dbReference>
<evidence type="ECO:0000256" key="7">
    <source>
        <dbReference type="SAM" id="MobiDB-lite"/>
    </source>
</evidence>
<name>A0A7T8H201_CALRO</name>
<feature type="compositionally biased region" description="Low complexity" evidence="7">
    <location>
        <begin position="440"/>
        <end position="459"/>
    </location>
</feature>
<dbReference type="Pfam" id="PF07744">
    <property type="entry name" value="SPOC"/>
    <property type="match status" value="1"/>
</dbReference>
<feature type="region of interest" description="Disordered" evidence="7">
    <location>
        <begin position="258"/>
        <end position="293"/>
    </location>
</feature>
<feature type="compositionally biased region" description="Low complexity" evidence="7">
    <location>
        <begin position="657"/>
        <end position="667"/>
    </location>
</feature>
<dbReference type="Pfam" id="PF00076">
    <property type="entry name" value="RRM_1"/>
    <property type="match status" value="1"/>
</dbReference>
<feature type="compositionally biased region" description="Low complexity" evidence="7">
    <location>
        <begin position="108"/>
        <end position="118"/>
    </location>
</feature>
<reference evidence="11" key="1">
    <citation type="submission" date="2021-01" db="EMBL/GenBank/DDBJ databases">
        <title>Caligus Genome Assembly.</title>
        <authorList>
            <person name="Gallardo-Escarate C."/>
        </authorList>
    </citation>
    <scope>NUCLEOTIDE SEQUENCE [LARGE SCALE GENOMIC DNA]</scope>
</reference>
<proteinExistence type="inferred from homology"/>
<dbReference type="PROSITE" id="PS50917">
    <property type="entry name" value="SPOC"/>
    <property type="match status" value="1"/>
</dbReference>
<comment type="similarity">
    <text evidence="2">Belongs to the RRM Spen family.</text>
</comment>
<dbReference type="InterPro" id="IPR035979">
    <property type="entry name" value="RBD_domain_sf"/>
</dbReference>